<dbReference type="Proteomes" id="UP000075243">
    <property type="component" value="Unassembled WGS sequence"/>
</dbReference>
<dbReference type="EMBL" id="AGCT01059014">
    <property type="protein sequence ID" value="KYP78748.1"/>
    <property type="molecule type" value="Genomic_DNA"/>
</dbReference>
<sequence>KPKDLKICPSSLYENEDQEVLSEVSVVRKWVKQWLKYVHWYHTVAVDPGVSLEAFFKAPFVSRSWKATREDPHIVRFGLMWPLYDEVAKKGLDYQVPMLDSHISVNPSHLWEASPVRNFLCSLIAP</sequence>
<protein>
    <submittedName>
        <fullName evidence="1">Uncharacterized protein</fullName>
    </submittedName>
</protein>
<gene>
    <name evidence="1" type="ORF">KK1_049988</name>
</gene>
<comment type="caution">
    <text evidence="1">The sequence shown here is derived from an EMBL/GenBank/DDBJ whole genome shotgun (WGS) entry which is preliminary data.</text>
</comment>
<dbReference type="OMA" id="SHLWEAS"/>
<dbReference type="AlphaFoldDB" id="A0A151UHM4"/>
<accession>A0A151UHM4</accession>
<evidence type="ECO:0000313" key="1">
    <source>
        <dbReference type="EMBL" id="KYP78748.1"/>
    </source>
</evidence>
<name>A0A151UHM4_CAJCA</name>
<feature type="non-terminal residue" evidence="1">
    <location>
        <position position="1"/>
    </location>
</feature>
<dbReference type="Gramene" id="C.cajan_47175.t">
    <property type="protein sequence ID" value="C.cajan_47175.t.cds1"/>
    <property type="gene ID" value="C.cajan_47175"/>
</dbReference>
<reference evidence="1" key="1">
    <citation type="journal article" date="2012" name="Nat. Biotechnol.">
        <title>Draft genome sequence of pigeonpea (Cajanus cajan), an orphan legume crop of resource-poor farmers.</title>
        <authorList>
            <person name="Varshney R.K."/>
            <person name="Chen W."/>
            <person name="Li Y."/>
            <person name="Bharti A.K."/>
            <person name="Saxena R.K."/>
            <person name="Schlueter J.A."/>
            <person name="Donoghue M.T."/>
            <person name="Azam S."/>
            <person name="Fan G."/>
            <person name="Whaley A.M."/>
            <person name="Farmer A.D."/>
            <person name="Sheridan J."/>
            <person name="Iwata A."/>
            <person name="Tuteja R."/>
            <person name="Penmetsa R.V."/>
            <person name="Wu W."/>
            <person name="Upadhyaya H.D."/>
            <person name="Yang S.P."/>
            <person name="Shah T."/>
            <person name="Saxena K.B."/>
            <person name="Michael T."/>
            <person name="McCombie W.R."/>
            <person name="Yang B."/>
            <person name="Zhang G."/>
            <person name="Yang H."/>
            <person name="Wang J."/>
            <person name="Spillane C."/>
            <person name="Cook D.R."/>
            <person name="May G.D."/>
            <person name="Xu X."/>
            <person name="Jackson S.A."/>
        </authorList>
    </citation>
    <scope>NUCLEOTIDE SEQUENCE [LARGE SCALE GENOMIC DNA]</scope>
</reference>
<evidence type="ECO:0000313" key="2">
    <source>
        <dbReference type="Proteomes" id="UP000075243"/>
    </source>
</evidence>
<organism evidence="1 2">
    <name type="scientific">Cajanus cajan</name>
    <name type="common">Pigeon pea</name>
    <name type="synonym">Cajanus indicus</name>
    <dbReference type="NCBI Taxonomy" id="3821"/>
    <lineage>
        <taxon>Eukaryota</taxon>
        <taxon>Viridiplantae</taxon>
        <taxon>Streptophyta</taxon>
        <taxon>Embryophyta</taxon>
        <taxon>Tracheophyta</taxon>
        <taxon>Spermatophyta</taxon>
        <taxon>Magnoliopsida</taxon>
        <taxon>eudicotyledons</taxon>
        <taxon>Gunneridae</taxon>
        <taxon>Pentapetalae</taxon>
        <taxon>rosids</taxon>
        <taxon>fabids</taxon>
        <taxon>Fabales</taxon>
        <taxon>Fabaceae</taxon>
        <taxon>Papilionoideae</taxon>
        <taxon>50 kb inversion clade</taxon>
        <taxon>NPAAA clade</taxon>
        <taxon>indigoferoid/millettioid clade</taxon>
        <taxon>Phaseoleae</taxon>
        <taxon>Cajanus</taxon>
    </lineage>
</organism>
<proteinExistence type="predicted"/>
<keyword evidence="2" id="KW-1185">Reference proteome</keyword>